<dbReference type="CDD" id="cd07560">
    <property type="entry name" value="Peptidase_S41_CPP"/>
    <property type="match status" value="1"/>
</dbReference>
<evidence type="ECO:0000256" key="4">
    <source>
        <dbReference type="ARBA" id="ARBA00022825"/>
    </source>
</evidence>
<dbReference type="InterPro" id="IPR001478">
    <property type="entry name" value="PDZ"/>
</dbReference>
<dbReference type="Gene3D" id="2.30.42.10">
    <property type="match status" value="1"/>
</dbReference>
<accession>A0ABD3Q8I7</accession>
<dbReference type="InterPro" id="IPR004447">
    <property type="entry name" value="Peptidase_S41A"/>
</dbReference>
<keyword evidence="3" id="KW-0378">Hydrolase</keyword>
<dbReference type="SMART" id="SM00245">
    <property type="entry name" value="TSPc"/>
    <property type="match status" value="1"/>
</dbReference>
<keyword evidence="8" id="KW-1185">Reference proteome</keyword>
<keyword evidence="4" id="KW-0720">Serine protease</keyword>
<gene>
    <name evidence="7" type="ORF">HJC23_010003</name>
</gene>
<dbReference type="InterPro" id="IPR029045">
    <property type="entry name" value="ClpP/crotonase-like_dom_sf"/>
</dbReference>
<dbReference type="PANTHER" id="PTHR32060:SF22">
    <property type="entry name" value="CARBOXYL-TERMINAL-PROCESSING PEPTIDASE 3, CHLOROPLASTIC"/>
    <property type="match status" value="1"/>
</dbReference>
<dbReference type="Pfam" id="PF13180">
    <property type="entry name" value="PDZ_2"/>
    <property type="match status" value="1"/>
</dbReference>
<protein>
    <recommendedName>
        <fullName evidence="6">PDZ domain-containing protein</fullName>
    </recommendedName>
</protein>
<keyword evidence="5" id="KW-0812">Transmembrane</keyword>
<dbReference type="Gene3D" id="3.90.226.10">
    <property type="entry name" value="2-enoyl-CoA Hydratase, Chain A, domain 1"/>
    <property type="match status" value="1"/>
</dbReference>
<dbReference type="PANTHER" id="PTHR32060">
    <property type="entry name" value="TAIL-SPECIFIC PROTEASE"/>
    <property type="match status" value="1"/>
</dbReference>
<evidence type="ECO:0000259" key="6">
    <source>
        <dbReference type="PROSITE" id="PS50106"/>
    </source>
</evidence>
<evidence type="ECO:0000313" key="8">
    <source>
        <dbReference type="Proteomes" id="UP001516023"/>
    </source>
</evidence>
<dbReference type="GO" id="GO:0006508">
    <property type="term" value="P:proteolysis"/>
    <property type="evidence" value="ECO:0007669"/>
    <property type="project" value="UniProtKB-KW"/>
</dbReference>
<dbReference type="SMART" id="SM00228">
    <property type="entry name" value="PDZ"/>
    <property type="match status" value="1"/>
</dbReference>
<evidence type="ECO:0000256" key="5">
    <source>
        <dbReference type="SAM" id="Phobius"/>
    </source>
</evidence>
<dbReference type="NCBIfam" id="TIGR00225">
    <property type="entry name" value="prc"/>
    <property type="match status" value="1"/>
</dbReference>
<keyword evidence="5" id="KW-0472">Membrane</keyword>
<dbReference type="PROSITE" id="PS50106">
    <property type="entry name" value="PDZ"/>
    <property type="match status" value="1"/>
</dbReference>
<dbReference type="GO" id="GO:0008236">
    <property type="term" value="F:serine-type peptidase activity"/>
    <property type="evidence" value="ECO:0007669"/>
    <property type="project" value="UniProtKB-KW"/>
</dbReference>
<dbReference type="SUPFAM" id="SSF52096">
    <property type="entry name" value="ClpP/crotonase"/>
    <property type="match status" value="1"/>
</dbReference>
<evidence type="ECO:0000256" key="3">
    <source>
        <dbReference type="ARBA" id="ARBA00022801"/>
    </source>
</evidence>
<dbReference type="Gene3D" id="3.30.750.44">
    <property type="match status" value="1"/>
</dbReference>
<reference evidence="7 8" key="1">
    <citation type="journal article" date="2020" name="G3 (Bethesda)">
        <title>Improved Reference Genome for Cyclotella cryptica CCMP332, a Model for Cell Wall Morphogenesis, Salinity Adaptation, and Lipid Production in Diatoms (Bacillariophyta).</title>
        <authorList>
            <person name="Roberts W.R."/>
            <person name="Downey K.M."/>
            <person name="Ruck E.C."/>
            <person name="Traller J.C."/>
            <person name="Alverson A.J."/>
        </authorList>
    </citation>
    <scope>NUCLEOTIDE SEQUENCE [LARGE SCALE GENOMIC DNA]</scope>
    <source>
        <strain evidence="7 8">CCMP332</strain>
    </source>
</reference>
<evidence type="ECO:0000313" key="7">
    <source>
        <dbReference type="EMBL" id="KAL3796703.1"/>
    </source>
</evidence>
<proteinExistence type="inferred from homology"/>
<dbReference type="InterPro" id="IPR036034">
    <property type="entry name" value="PDZ_sf"/>
</dbReference>
<dbReference type="InterPro" id="IPR005151">
    <property type="entry name" value="Tail-specific_protease"/>
</dbReference>
<dbReference type="SUPFAM" id="SSF50156">
    <property type="entry name" value="PDZ domain-like"/>
    <property type="match status" value="1"/>
</dbReference>
<feature type="domain" description="PDZ" evidence="6">
    <location>
        <begin position="187"/>
        <end position="283"/>
    </location>
</feature>
<comment type="caution">
    <text evidence="7">The sequence shown here is derived from an EMBL/GenBank/DDBJ whole genome shotgun (WGS) entry which is preliminary data.</text>
</comment>
<dbReference type="AlphaFoldDB" id="A0ABD3Q8I7"/>
<keyword evidence="5" id="KW-1133">Transmembrane helix</keyword>
<sequence>MRHPSKPLSPRWRIVAIIMATASAVHHSTFYYVQGFAFHSPSAFSTLPSTSLQPTVRTVPKPRRQLDVLSATKNAIETPSPSKKLSTKLLSTVLTVSIAATTLLSPLPSHSSDYGSFTPEQRFIAEAWRVVDNSYLDRTFNHQNWFQMRQDALSKKYKNMDQARDEVDRMLGTLGDRYTRYLSPSKYDSIVNAATGNVFGVGIELATNNDRVIIGDVEASGPAFKEGIKPNDVVVRVDGVQFDDGKATPDDVASAIRGPEGSKVGMTVERDGKIVDFILTREPIKITSVKSYVSDKSGLDGKVGVIRIKSFSGTTADTVKSALEDLKKKGVKYYVLDLRGNPGGLLPGGVDTASLFLDANKPVVFVVNKSGVVDSQATLSDGFDLETPLILLVDHNTASAAEVMTAALQENGRAIVAGEQTFGKGIVQTIRQLDDNNGGVAVTIARYETPKHNDINKRGVTVDVSTGVDCAKDDALACLPKEAFRKL</sequence>
<organism evidence="7 8">
    <name type="scientific">Cyclotella cryptica</name>
    <dbReference type="NCBI Taxonomy" id="29204"/>
    <lineage>
        <taxon>Eukaryota</taxon>
        <taxon>Sar</taxon>
        <taxon>Stramenopiles</taxon>
        <taxon>Ochrophyta</taxon>
        <taxon>Bacillariophyta</taxon>
        <taxon>Coscinodiscophyceae</taxon>
        <taxon>Thalassiosirophycidae</taxon>
        <taxon>Stephanodiscales</taxon>
        <taxon>Stephanodiscaceae</taxon>
        <taxon>Cyclotella</taxon>
    </lineage>
</organism>
<evidence type="ECO:0000256" key="1">
    <source>
        <dbReference type="ARBA" id="ARBA00009179"/>
    </source>
</evidence>
<comment type="similarity">
    <text evidence="1">Belongs to the peptidase S41A family.</text>
</comment>
<dbReference type="Pfam" id="PF03572">
    <property type="entry name" value="Peptidase_S41"/>
    <property type="match status" value="1"/>
</dbReference>
<name>A0ABD3Q8I7_9STRA</name>
<feature type="transmembrane region" description="Helical" evidence="5">
    <location>
        <begin position="12"/>
        <end position="33"/>
    </location>
</feature>
<dbReference type="EMBL" id="JABMIG020000061">
    <property type="protein sequence ID" value="KAL3796703.1"/>
    <property type="molecule type" value="Genomic_DNA"/>
</dbReference>
<dbReference type="CDD" id="cd06782">
    <property type="entry name" value="cpPDZ_CPP-like"/>
    <property type="match status" value="1"/>
</dbReference>
<dbReference type="Proteomes" id="UP001516023">
    <property type="component" value="Unassembled WGS sequence"/>
</dbReference>
<evidence type="ECO:0000256" key="2">
    <source>
        <dbReference type="ARBA" id="ARBA00022670"/>
    </source>
</evidence>
<keyword evidence="2" id="KW-0645">Protease</keyword>